<evidence type="ECO:0000256" key="8">
    <source>
        <dbReference type="ARBA" id="ARBA00022989"/>
    </source>
</evidence>
<keyword evidence="3" id="KW-0812">Transmembrane</keyword>
<evidence type="ECO:0000256" key="6">
    <source>
        <dbReference type="ARBA" id="ARBA00022786"/>
    </source>
</evidence>
<keyword evidence="9" id="KW-0472">Membrane</keyword>
<name>A0A4V6A025_STECR</name>
<dbReference type="GO" id="GO:0008270">
    <property type="term" value="F:zinc ion binding"/>
    <property type="evidence" value="ECO:0007669"/>
    <property type="project" value="UniProtKB-KW"/>
</dbReference>
<dbReference type="OrthoDB" id="5807876at2759"/>
<evidence type="ECO:0000256" key="7">
    <source>
        <dbReference type="ARBA" id="ARBA00022833"/>
    </source>
</evidence>
<dbReference type="GO" id="GO:0016020">
    <property type="term" value="C:membrane"/>
    <property type="evidence" value="ECO:0007669"/>
    <property type="project" value="UniProtKB-SubCell"/>
</dbReference>
<dbReference type="AlphaFoldDB" id="A0A4V6A025"/>
<dbReference type="PANTHER" id="PTHR46065:SF3">
    <property type="entry name" value="FI20425P1"/>
    <property type="match status" value="1"/>
</dbReference>
<dbReference type="SUPFAM" id="SSF57850">
    <property type="entry name" value="RING/U-box"/>
    <property type="match status" value="1"/>
</dbReference>
<evidence type="ECO:0000256" key="4">
    <source>
        <dbReference type="ARBA" id="ARBA00022723"/>
    </source>
</evidence>
<evidence type="ECO:0000313" key="11">
    <source>
        <dbReference type="EMBL" id="TKR69715.1"/>
    </source>
</evidence>
<dbReference type="PROSITE" id="PS51292">
    <property type="entry name" value="ZF_RING_CH"/>
    <property type="match status" value="1"/>
</dbReference>
<gene>
    <name evidence="11" type="ORF">L596_021835</name>
</gene>
<dbReference type="Proteomes" id="UP000298663">
    <property type="component" value="Unassembled WGS sequence"/>
</dbReference>
<dbReference type="STRING" id="34508.A0A4V6A025"/>
<keyword evidence="5" id="KW-0863">Zinc-finger</keyword>
<dbReference type="Gene3D" id="3.30.40.10">
    <property type="entry name" value="Zinc/RING finger domain, C3HC4 (zinc finger)"/>
    <property type="match status" value="1"/>
</dbReference>
<evidence type="ECO:0000259" key="10">
    <source>
        <dbReference type="PROSITE" id="PS51292"/>
    </source>
</evidence>
<keyword evidence="8" id="KW-1133">Transmembrane helix</keyword>
<accession>A0A4V6A025</accession>
<dbReference type="InterPro" id="IPR011016">
    <property type="entry name" value="Znf_RING-CH"/>
</dbReference>
<organism evidence="11 12">
    <name type="scientific">Steinernema carpocapsae</name>
    <name type="common">Entomopathogenic nematode</name>
    <dbReference type="NCBI Taxonomy" id="34508"/>
    <lineage>
        <taxon>Eukaryota</taxon>
        <taxon>Metazoa</taxon>
        <taxon>Ecdysozoa</taxon>
        <taxon>Nematoda</taxon>
        <taxon>Chromadorea</taxon>
        <taxon>Rhabditida</taxon>
        <taxon>Tylenchina</taxon>
        <taxon>Panagrolaimomorpha</taxon>
        <taxon>Strongyloidoidea</taxon>
        <taxon>Steinernematidae</taxon>
        <taxon>Steinernema</taxon>
    </lineage>
</organism>
<keyword evidence="7" id="KW-0862">Zinc</keyword>
<comment type="subcellular location">
    <subcellularLocation>
        <location evidence="1">Membrane</location>
        <topology evidence="1">Multi-pass membrane protein</topology>
    </subcellularLocation>
</comment>
<feature type="domain" description="RING-CH-type" evidence="10">
    <location>
        <begin position="32"/>
        <end position="95"/>
    </location>
</feature>
<evidence type="ECO:0000256" key="9">
    <source>
        <dbReference type="ARBA" id="ARBA00023136"/>
    </source>
</evidence>
<keyword evidence="2" id="KW-0808">Transferase</keyword>
<comment type="caution">
    <text evidence="11">The sequence shown here is derived from an EMBL/GenBank/DDBJ whole genome shotgun (WGS) entry which is preliminary data.</text>
</comment>
<evidence type="ECO:0000256" key="5">
    <source>
        <dbReference type="ARBA" id="ARBA00022771"/>
    </source>
</evidence>
<dbReference type="Pfam" id="PF12906">
    <property type="entry name" value="RINGv"/>
    <property type="match status" value="1"/>
</dbReference>
<evidence type="ECO:0000313" key="12">
    <source>
        <dbReference type="Proteomes" id="UP000298663"/>
    </source>
</evidence>
<protein>
    <recommendedName>
        <fullName evidence="10">RING-CH-type domain-containing protein</fullName>
    </recommendedName>
</protein>
<dbReference type="GO" id="GO:0016740">
    <property type="term" value="F:transferase activity"/>
    <property type="evidence" value="ECO:0007669"/>
    <property type="project" value="UniProtKB-KW"/>
</dbReference>
<evidence type="ECO:0000256" key="1">
    <source>
        <dbReference type="ARBA" id="ARBA00004141"/>
    </source>
</evidence>
<dbReference type="InterPro" id="IPR013083">
    <property type="entry name" value="Znf_RING/FYVE/PHD"/>
</dbReference>
<reference evidence="11 12" key="1">
    <citation type="journal article" date="2015" name="Genome Biol.">
        <title>Comparative genomics of Steinernema reveals deeply conserved gene regulatory networks.</title>
        <authorList>
            <person name="Dillman A.R."/>
            <person name="Macchietto M."/>
            <person name="Porter C.F."/>
            <person name="Rogers A."/>
            <person name="Williams B."/>
            <person name="Antoshechkin I."/>
            <person name="Lee M.M."/>
            <person name="Goodwin Z."/>
            <person name="Lu X."/>
            <person name="Lewis E.E."/>
            <person name="Goodrich-Blair H."/>
            <person name="Stock S.P."/>
            <person name="Adams B.J."/>
            <person name="Sternberg P.W."/>
            <person name="Mortazavi A."/>
        </authorList>
    </citation>
    <scope>NUCLEOTIDE SEQUENCE [LARGE SCALE GENOMIC DNA]</scope>
    <source>
        <strain evidence="11 12">ALL</strain>
    </source>
</reference>
<reference evidence="11 12" key="2">
    <citation type="journal article" date="2019" name="G3 (Bethesda)">
        <title>Hybrid Assembly of the Genome of the Entomopathogenic Nematode Steinernema carpocapsae Identifies the X-Chromosome.</title>
        <authorList>
            <person name="Serra L."/>
            <person name="Macchietto M."/>
            <person name="Macias-Munoz A."/>
            <person name="McGill C.J."/>
            <person name="Rodriguez I.M."/>
            <person name="Rodriguez B."/>
            <person name="Murad R."/>
            <person name="Mortazavi A."/>
        </authorList>
    </citation>
    <scope>NUCLEOTIDE SEQUENCE [LARGE SCALE GENOMIC DNA]</scope>
    <source>
        <strain evidence="11 12">ALL</strain>
    </source>
</reference>
<dbReference type="EMBL" id="AZBU02000007">
    <property type="protein sequence ID" value="TKR69715.1"/>
    <property type="molecule type" value="Genomic_DNA"/>
</dbReference>
<sequence>MDRTICKSVTQISHFDPSPLPMHSLCFCSPAMMVSSVPECRICYGLSSPESPLLEPCLCSGTLQFVHESCIVRFHVLNPEKPLACDVCKYCYDVKQTKELQAHRIRNIYRNLAKIGASTFAMHYTLSLNCCFHFVHSDLALIFSNFVWPLLAFDLLRFWYNYEAVDQLFWLAGQDAKEM</sequence>
<dbReference type="SMART" id="SM00744">
    <property type="entry name" value="RINGv"/>
    <property type="match status" value="1"/>
</dbReference>
<dbReference type="CDD" id="cd16495">
    <property type="entry name" value="RING_CH-C4HC3_MARCH"/>
    <property type="match status" value="1"/>
</dbReference>
<evidence type="ECO:0000256" key="3">
    <source>
        <dbReference type="ARBA" id="ARBA00022692"/>
    </source>
</evidence>
<keyword evidence="4" id="KW-0479">Metal-binding</keyword>
<keyword evidence="6" id="KW-0833">Ubl conjugation pathway</keyword>
<evidence type="ECO:0000256" key="2">
    <source>
        <dbReference type="ARBA" id="ARBA00022679"/>
    </source>
</evidence>
<dbReference type="PANTHER" id="PTHR46065">
    <property type="entry name" value="E3 UBIQUITIN-PROTEIN LIGASE MARCH 2/3 FAMILY MEMBER"/>
    <property type="match status" value="1"/>
</dbReference>
<proteinExistence type="predicted"/>
<keyword evidence="12" id="KW-1185">Reference proteome</keyword>